<feature type="transmembrane region" description="Helical" evidence="1">
    <location>
        <begin position="171"/>
        <end position="198"/>
    </location>
</feature>
<organism evidence="2 3">
    <name type="scientific">Azospirillum picis</name>
    <dbReference type="NCBI Taxonomy" id="488438"/>
    <lineage>
        <taxon>Bacteria</taxon>
        <taxon>Pseudomonadati</taxon>
        <taxon>Pseudomonadota</taxon>
        <taxon>Alphaproteobacteria</taxon>
        <taxon>Rhodospirillales</taxon>
        <taxon>Azospirillaceae</taxon>
        <taxon>Azospirillum</taxon>
    </lineage>
</organism>
<dbReference type="Proteomes" id="UP001244552">
    <property type="component" value="Unassembled WGS sequence"/>
</dbReference>
<accession>A0ABU0MFL8</accession>
<proteinExistence type="predicted"/>
<feature type="transmembrane region" description="Helical" evidence="1">
    <location>
        <begin position="6"/>
        <end position="29"/>
    </location>
</feature>
<dbReference type="RefSeq" id="WP_209980121.1">
    <property type="nucleotide sequence ID" value="NZ_JAGINO010000003.1"/>
</dbReference>
<evidence type="ECO:0000256" key="1">
    <source>
        <dbReference type="SAM" id="Phobius"/>
    </source>
</evidence>
<evidence type="ECO:0008006" key="4">
    <source>
        <dbReference type="Google" id="ProtNLM"/>
    </source>
</evidence>
<evidence type="ECO:0000313" key="3">
    <source>
        <dbReference type="Proteomes" id="UP001244552"/>
    </source>
</evidence>
<keyword evidence="1" id="KW-0472">Membrane</keyword>
<comment type="caution">
    <text evidence="2">The sequence shown here is derived from an EMBL/GenBank/DDBJ whole genome shotgun (WGS) entry which is preliminary data.</text>
</comment>
<keyword evidence="1" id="KW-1133">Transmembrane helix</keyword>
<gene>
    <name evidence="2" type="ORF">QO018_001085</name>
</gene>
<keyword evidence="1" id="KW-0812">Transmembrane</keyword>
<evidence type="ECO:0000313" key="2">
    <source>
        <dbReference type="EMBL" id="MDQ0532241.1"/>
    </source>
</evidence>
<dbReference type="EMBL" id="JAUSVU010000003">
    <property type="protein sequence ID" value="MDQ0532241.1"/>
    <property type="molecule type" value="Genomic_DNA"/>
</dbReference>
<reference evidence="2 3" key="1">
    <citation type="submission" date="2023-07" db="EMBL/GenBank/DDBJ databases">
        <title>Genomic Encyclopedia of Type Strains, Phase IV (KMG-IV): sequencing the most valuable type-strain genomes for metagenomic binning, comparative biology and taxonomic classification.</title>
        <authorList>
            <person name="Goeker M."/>
        </authorList>
    </citation>
    <scope>NUCLEOTIDE SEQUENCE [LARGE SCALE GENOMIC DNA]</scope>
    <source>
        <strain evidence="2 3">DSM 19922</strain>
    </source>
</reference>
<keyword evidence="3" id="KW-1185">Reference proteome</keyword>
<dbReference type="Gene3D" id="3.30.450.20">
    <property type="entry name" value="PAS domain"/>
    <property type="match status" value="1"/>
</dbReference>
<protein>
    <recommendedName>
        <fullName evidence="4">HAMP domain-containing protein</fullName>
    </recommendedName>
</protein>
<name>A0ABU0MFL8_9PROT</name>
<sequence length="269" mass="27372">MGSGSFGARLGAFMAVAVFIAALSAVVLWTREEARRLDEAVTSQVGFVLSEAKASLEVQLNLGLALGDLPQVEGLLARASASLPGIRSVAVLDENGAVLFSTNTVEVGETLPVGQAEAAGGAAGRVSGLWSDEQGEERIYGVGLATSFDTAAGSVLVRMPAGAMAEPIRHYALTLALGGVLAAVVAGLLGWLAGLWLARGPRRALAGLAAVLEGLDERAHAAEPATLSAAAGPAGTLGLPAADFVEAVRSRLSILDRAEREVARLDELA</sequence>